<comment type="caution">
    <text evidence="1">The sequence shown here is derived from an EMBL/GenBank/DDBJ whole genome shotgun (WGS) entry which is preliminary data.</text>
</comment>
<protein>
    <submittedName>
        <fullName evidence="1">Uncharacterized protein</fullName>
    </submittedName>
</protein>
<name>X1AMR9_9ZZZZ</name>
<proteinExistence type="predicted"/>
<evidence type="ECO:0000313" key="1">
    <source>
        <dbReference type="EMBL" id="GAG83914.1"/>
    </source>
</evidence>
<reference evidence="1" key="1">
    <citation type="journal article" date="2014" name="Front. Microbiol.">
        <title>High frequency of phylogenetically diverse reductive dehalogenase-homologous genes in deep subseafloor sedimentary metagenomes.</title>
        <authorList>
            <person name="Kawai M."/>
            <person name="Futagami T."/>
            <person name="Toyoda A."/>
            <person name="Takaki Y."/>
            <person name="Nishi S."/>
            <person name="Hori S."/>
            <person name="Arai W."/>
            <person name="Tsubouchi T."/>
            <person name="Morono Y."/>
            <person name="Uchiyama I."/>
            <person name="Ito T."/>
            <person name="Fujiyama A."/>
            <person name="Inagaki F."/>
            <person name="Takami H."/>
        </authorList>
    </citation>
    <scope>NUCLEOTIDE SEQUENCE</scope>
    <source>
        <strain evidence="1">Expedition CK06-06</strain>
    </source>
</reference>
<dbReference type="AlphaFoldDB" id="X1AMR9"/>
<organism evidence="1">
    <name type="scientific">marine sediment metagenome</name>
    <dbReference type="NCBI Taxonomy" id="412755"/>
    <lineage>
        <taxon>unclassified sequences</taxon>
        <taxon>metagenomes</taxon>
        <taxon>ecological metagenomes</taxon>
    </lineage>
</organism>
<gene>
    <name evidence="1" type="ORF">S01H4_29904</name>
</gene>
<dbReference type="EMBL" id="BART01015396">
    <property type="protein sequence ID" value="GAG83914.1"/>
    <property type="molecule type" value="Genomic_DNA"/>
</dbReference>
<accession>X1AMR9</accession>
<sequence length="69" mass="8286">MSLLDLIEEELKYKDTRIFYHKNGEIIELGDSVFKIKLYSNPEKLMFTTSIERAFRILTYEVSPIKNRR</sequence>